<reference evidence="1 2" key="1">
    <citation type="journal article" date="2022" name="Plant J.">
        <title>Chromosome-level genome of Camellia lanceoleosa provides a valuable resource for understanding genome evolution and self-incompatibility.</title>
        <authorList>
            <person name="Gong W."/>
            <person name="Xiao S."/>
            <person name="Wang L."/>
            <person name="Liao Z."/>
            <person name="Chang Y."/>
            <person name="Mo W."/>
            <person name="Hu G."/>
            <person name="Li W."/>
            <person name="Zhao G."/>
            <person name="Zhu H."/>
            <person name="Hu X."/>
            <person name="Ji K."/>
            <person name="Xiang X."/>
            <person name="Song Q."/>
            <person name="Yuan D."/>
            <person name="Jin S."/>
            <person name="Zhang L."/>
        </authorList>
    </citation>
    <scope>NUCLEOTIDE SEQUENCE [LARGE SCALE GENOMIC DNA]</scope>
    <source>
        <strain evidence="1">SQ_2022a</strain>
    </source>
</reference>
<protein>
    <submittedName>
        <fullName evidence="1">Uncharacterized protein</fullName>
    </submittedName>
</protein>
<proteinExistence type="predicted"/>
<evidence type="ECO:0000313" key="1">
    <source>
        <dbReference type="EMBL" id="KAI8023316.1"/>
    </source>
</evidence>
<accession>A0ACC0IHM3</accession>
<organism evidence="1 2">
    <name type="scientific">Camellia lanceoleosa</name>
    <dbReference type="NCBI Taxonomy" id="1840588"/>
    <lineage>
        <taxon>Eukaryota</taxon>
        <taxon>Viridiplantae</taxon>
        <taxon>Streptophyta</taxon>
        <taxon>Embryophyta</taxon>
        <taxon>Tracheophyta</taxon>
        <taxon>Spermatophyta</taxon>
        <taxon>Magnoliopsida</taxon>
        <taxon>eudicotyledons</taxon>
        <taxon>Gunneridae</taxon>
        <taxon>Pentapetalae</taxon>
        <taxon>asterids</taxon>
        <taxon>Ericales</taxon>
        <taxon>Theaceae</taxon>
        <taxon>Camellia</taxon>
    </lineage>
</organism>
<dbReference type="Proteomes" id="UP001060215">
    <property type="component" value="Chromosome 6"/>
</dbReference>
<sequence length="133" mass="15058">MLSSSPLLGSVQLSRRTLLMELLPTKFTFDFPHKYAIECKPAGAGSLSTAAALFFPSDAMEDWKFWDHSAHSLPPLPTWTLVHRWIWSAQRVLVLFILLDSAGPRMAGEDPNPLCHLFFLSSVTHYQLEWLCV</sequence>
<keyword evidence="2" id="KW-1185">Reference proteome</keyword>
<name>A0ACC0IHM3_9ERIC</name>
<gene>
    <name evidence="1" type="ORF">LOK49_LG03G03585</name>
</gene>
<dbReference type="EMBL" id="CM045763">
    <property type="protein sequence ID" value="KAI8023316.1"/>
    <property type="molecule type" value="Genomic_DNA"/>
</dbReference>
<evidence type="ECO:0000313" key="2">
    <source>
        <dbReference type="Proteomes" id="UP001060215"/>
    </source>
</evidence>
<comment type="caution">
    <text evidence="1">The sequence shown here is derived from an EMBL/GenBank/DDBJ whole genome shotgun (WGS) entry which is preliminary data.</text>
</comment>